<dbReference type="Proteomes" id="UP000546806">
    <property type="component" value="Unassembled WGS sequence"/>
</dbReference>
<dbReference type="AlphaFoldDB" id="A0A842CRE1"/>
<reference evidence="1 2" key="1">
    <citation type="submission" date="2020-03" db="EMBL/GenBank/DDBJ databases">
        <title>Soil Listeria distribution.</title>
        <authorList>
            <person name="Liao J."/>
            <person name="Wiedmann M."/>
        </authorList>
    </citation>
    <scope>NUCLEOTIDE SEQUENCE [LARGE SCALE GENOMIC DNA]</scope>
    <source>
        <strain evidence="1 2">FSL L7-0435</strain>
    </source>
</reference>
<comment type="caution">
    <text evidence="1">The sequence shown here is derived from an EMBL/GenBank/DDBJ whole genome shotgun (WGS) entry which is preliminary data.</text>
</comment>
<evidence type="ECO:0000313" key="2">
    <source>
        <dbReference type="Proteomes" id="UP000546806"/>
    </source>
</evidence>
<dbReference type="RefSeq" id="WP_185533531.1">
    <property type="nucleotide sequence ID" value="NZ_JAARWW010000005.1"/>
</dbReference>
<protein>
    <submittedName>
        <fullName evidence="1">Uncharacterized protein</fullName>
    </submittedName>
</protein>
<name>A0A842CRE1_9LIST</name>
<gene>
    <name evidence="1" type="ORF">HCA78_11495</name>
</gene>
<evidence type="ECO:0000313" key="1">
    <source>
        <dbReference type="EMBL" id="MBC2004395.1"/>
    </source>
</evidence>
<proteinExistence type="predicted"/>
<accession>A0A842CRE1</accession>
<sequence>MFEINLNKDEIAFLIHAAKSIDRGELDRSDSTPYEKAITTSIEKLEEISPEECKSICYFL</sequence>
<organism evidence="1 2">
    <name type="scientific">Listeria booriae</name>
    <dbReference type="NCBI Taxonomy" id="1552123"/>
    <lineage>
        <taxon>Bacteria</taxon>
        <taxon>Bacillati</taxon>
        <taxon>Bacillota</taxon>
        <taxon>Bacilli</taxon>
        <taxon>Bacillales</taxon>
        <taxon>Listeriaceae</taxon>
        <taxon>Listeria</taxon>
    </lineage>
</organism>
<dbReference type="EMBL" id="JAARWW010000005">
    <property type="protein sequence ID" value="MBC2004395.1"/>
    <property type="molecule type" value="Genomic_DNA"/>
</dbReference>